<keyword evidence="8" id="KW-0175">Coiled coil</keyword>
<dbReference type="KEGG" id="ccro:CMC5_055460"/>
<dbReference type="PANTHER" id="PTHR30026:SF20">
    <property type="entry name" value="OUTER MEMBRANE PROTEIN TOLC"/>
    <property type="match status" value="1"/>
</dbReference>
<comment type="subcellular location">
    <subcellularLocation>
        <location evidence="1">Cell outer membrane</location>
    </subcellularLocation>
</comment>
<keyword evidence="3" id="KW-0813">Transport</keyword>
<dbReference type="AlphaFoldDB" id="A0A0K1EL11"/>
<dbReference type="GO" id="GO:0015562">
    <property type="term" value="F:efflux transmembrane transporter activity"/>
    <property type="evidence" value="ECO:0007669"/>
    <property type="project" value="InterPro"/>
</dbReference>
<feature type="chain" id="PRO_5005459595" description="Outer membrane efflux protein" evidence="10">
    <location>
        <begin position="38"/>
        <end position="493"/>
    </location>
</feature>
<dbReference type="GO" id="GO:0009279">
    <property type="term" value="C:cell outer membrane"/>
    <property type="evidence" value="ECO:0007669"/>
    <property type="project" value="UniProtKB-SubCell"/>
</dbReference>
<organism evidence="11 12">
    <name type="scientific">Chondromyces crocatus</name>
    <dbReference type="NCBI Taxonomy" id="52"/>
    <lineage>
        <taxon>Bacteria</taxon>
        <taxon>Pseudomonadati</taxon>
        <taxon>Myxococcota</taxon>
        <taxon>Polyangia</taxon>
        <taxon>Polyangiales</taxon>
        <taxon>Polyangiaceae</taxon>
        <taxon>Chondromyces</taxon>
    </lineage>
</organism>
<keyword evidence="4" id="KW-1134">Transmembrane beta strand</keyword>
<evidence type="ECO:0000256" key="5">
    <source>
        <dbReference type="ARBA" id="ARBA00022692"/>
    </source>
</evidence>
<reference evidence="11 12" key="1">
    <citation type="submission" date="2015-07" db="EMBL/GenBank/DDBJ databases">
        <title>Genome analysis of myxobacterium Chondromyces crocatus Cm c5 reveals a high potential for natural compound synthesis and the genetic basis for the loss of fruiting body formation.</title>
        <authorList>
            <person name="Zaburannyi N."/>
            <person name="Bunk B."/>
            <person name="Maier J."/>
            <person name="Overmann J."/>
            <person name="Mueller R."/>
        </authorList>
    </citation>
    <scope>NUCLEOTIDE SEQUENCE [LARGE SCALE GENOMIC DNA]</scope>
    <source>
        <strain evidence="11 12">Cm c5</strain>
    </source>
</reference>
<dbReference type="GO" id="GO:0015288">
    <property type="term" value="F:porin activity"/>
    <property type="evidence" value="ECO:0007669"/>
    <property type="project" value="TreeGrafter"/>
</dbReference>
<evidence type="ECO:0000313" key="11">
    <source>
        <dbReference type="EMBL" id="AKT41347.1"/>
    </source>
</evidence>
<keyword evidence="12" id="KW-1185">Reference proteome</keyword>
<dbReference type="PANTHER" id="PTHR30026">
    <property type="entry name" value="OUTER MEMBRANE PROTEIN TOLC"/>
    <property type="match status" value="1"/>
</dbReference>
<dbReference type="InterPro" id="IPR003423">
    <property type="entry name" value="OMP_efflux"/>
</dbReference>
<dbReference type="GO" id="GO:1990281">
    <property type="term" value="C:efflux pump complex"/>
    <property type="evidence" value="ECO:0007669"/>
    <property type="project" value="TreeGrafter"/>
</dbReference>
<dbReference type="Gene3D" id="1.20.1600.10">
    <property type="entry name" value="Outer membrane efflux proteins (OEP)"/>
    <property type="match status" value="1"/>
</dbReference>
<gene>
    <name evidence="11" type="ORF">CMC5_055460</name>
</gene>
<evidence type="ECO:0000256" key="3">
    <source>
        <dbReference type="ARBA" id="ARBA00022448"/>
    </source>
</evidence>
<evidence type="ECO:0000313" key="12">
    <source>
        <dbReference type="Proteomes" id="UP000067626"/>
    </source>
</evidence>
<evidence type="ECO:0000256" key="9">
    <source>
        <dbReference type="SAM" id="MobiDB-lite"/>
    </source>
</evidence>
<name>A0A0K1EL11_CHOCO</name>
<dbReference type="EMBL" id="CP012159">
    <property type="protein sequence ID" value="AKT41347.1"/>
    <property type="molecule type" value="Genomic_DNA"/>
</dbReference>
<evidence type="ECO:0000256" key="7">
    <source>
        <dbReference type="ARBA" id="ARBA00023237"/>
    </source>
</evidence>
<keyword evidence="5" id="KW-0812">Transmembrane</keyword>
<comment type="similarity">
    <text evidence="2">Belongs to the outer membrane factor (OMF) (TC 1.B.17) family.</text>
</comment>
<dbReference type="STRING" id="52.CMC5_055460"/>
<accession>A0A0K1EL11</accession>
<dbReference type="Pfam" id="PF02321">
    <property type="entry name" value="OEP"/>
    <property type="match status" value="1"/>
</dbReference>
<dbReference type="OrthoDB" id="9824999at2"/>
<dbReference type="Proteomes" id="UP000067626">
    <property type="component" value="Chromosome"/>
</dbReference>
<keyword evidence="10" id="KW-0732">Signal</keyword>
<evidence type="ECO:0000256" key="4">
    <source>
        <dbReference type="ARBA" id="ARBA00022452"/>
    </source>
</evidence>
<evidence type="ECO:0000256" key="8">
    <source>
        <dbReference type="SAM" id="Coils"/>
    </source>
</evidence>
<dbReference type="RefSeq" id="WP_050433151.1">
    <property type="nucleotide sequence ID" value="NZ_CP012159.1"/>
</dbReference>
<evidence type="ECO:0000256" key="1">
    <source>
        <dbReference type="ARBA" id="ARBA00004442"/>
    </source>
</evidence>
<keyword evidence="7" id="KW-0998">Cell outer membrane</keyword>
<feature type="region of interest" description="Disordered" evidence="9">
    <location>
        <begin position="472"/>
        <end position="493"/>
    </location>
</feature>
<feature type="coiled-coil region" evidence="8">
    <location>
        <begin position="201"/>
        <end position="259"/>
    </location>
</feature>
<protein>
    <recommendedName>
        <fullName evidence="13">Outer membrane efflux protein</fullName>
    </recommendedName>
</protein>
<evidence type="ECO:0000256" key="10">
    <source>
        <dbReference type="SAM" id="SignalP"/>
    </source>
</evidence>
<feature type="compositionally biased region" description="Pro residues" evidence="9">
    <location>
        <begin position="482"/>
        <end position="493"/>
    </location>
</feature>
<feature type="coiled-coil region" evidence="8">
    <location>
        <begin position="396"/>
        <end position="423"/>
    </location>
</feature>
<evidence type="ECO:0000256" key="6">
    <source>
        <dbReference type="ARBA" id="ARBA00023136"/>
    </source>
</evidence>
<dbReference type="SUPFAM" id="SSF56954">
    <property type="entry name" value="Outer membrane efflux proteins (OEP)"/>
    <property type="match status" value="1"/>
</dbReference>
<evidence type="ECO:0000256" key="2">
    <source>
        <dbReference type="ARBA" id="ARBA00007613"/>
    </source>
</evidence>
<dbReference type="InterPro" id="IPR051906">
    <property type="entry name" value="TolC-like"/>
</dbReference>
<evidence type="ECO:0008006" key="13">
    <source>
        <dbReference type="Google" id="ProtNLM"/>
    </source>
</evidence>
<sequence length="493" mass="52169">MTPQSPAAPHTRRQTRACLTRVALVLLGSLASPSALAQPMPAAPPALSPSALAPPLTPPAPAVTGAILLDETTVAAMALRTHPSVDASRAALGAARAAATGADLARIPELDLSARYTRLSRIPAEYTTLGGLVFPQLLDSLGARAQLTLQLTDTFLGLAATARAAGHDASAAALKLVATRAQVAYDARLAFLDYWSRSLALVNATELLRAAESNATDQRRRKATGTVAPNDVLPFETALDDAAMNLERARGDLAAAEATLRIYIPDLVGKPLAVRPLPSIPEGAPPPATPKPTTMPPRLAALEHQARAADARTDSASLSRLPRLTLYGAADISAPSPRVFVLDRLVAIPTWEVGARLEWSLSQATVGSARTAQARHEHRALVARLAAARLTLDAEREATRRLLEAAHARLQRARDRVDHATELAHARRGELDAGTALPLDVVLAETDLVRARNEHIAAHVERAMSRAKLDFLDGRTDFTPPNARPNAPPKGTP</sequence>
<feature type="signal peptide" evidence="10">
    <location>
        <begin position="1"/>
        <end position="37"/>
    </location>
</feature>
<proteinExistence type="inferred from homology"/>
<keyword evidence="6" id="KW-0472">Membrane</keyword>